<protein>
    <recommendedName>
        <fullName evidence="3">Bacteriocin</fullName>
    </recommendedName>
</protein>
<sequence>MNKKVIKFEELTGVDLVVVSGGDFNFPGADVVYAFYNIGYEFGKRIGRMF</sequence>
<accession>A0ABU1B1I3</accession>
<dbReference type="RefSeq" id="WP_155962529.1">
    <property type="nucleotide sequence ID" value="NZ_AP025332.1"/>
</dbReference>
<evidence type="ECO:0000313" key="2">
    <source>
        <dbReference type="Proteomes" id="UP001228446"/>
    </source>
</evidence>
<organism evidence="1 2">
    <name type="scientific">Streptococcus ruminantium</name>
    <dbReference type="NCBI Taxonomy" id="1917441"/>
    <lineage>
        <taxon>Bacteria</taxon>
        <taxon>Bacillati</taxon>
        <taxon>Bacillota</taxon>
        <taxon>Bacilli</taxon>
        <taxon>Lactobacillales</taxon>
        <taxon>Streptococcaceae</taxon>
        <taxon>Streptococcus</taxon>
    </lineage>
</organism>
<evidence type="ECO:0000313" key="1">
    <source>
        <dbReference type="EMBL" id="MDQ8832733.1"/>
    </source>
</evidence>
<keyword evidence="2" id="KW-1185">Reference proteome</keyword>
<dbReference type="EMBL" id="JAVIBX010000006">
    <property type="protein sequence ID" value="MDQ8832733.1"/>
    <property type="molecule type" value="Genomic_DNA"/>
</dbReference>
<reference evidence="1 2" key="1">
    <citation type="submission" date="2023-08" db="EMBL/GenBank/DDBJ databases">
        <title>Streptococcus ruminantium-associated sheep mastitis outbreak detected in Italy is distinct from bovine isolates.</title>
        <authorList>
            <person name="Rosa M.N."/>
            <person name="Vezina B."/>
            <person name="Tola S."/>
        </authorList>
    </citation>
    <scope>NUCLEOTIDE SEQUENCE [LARGE SCALE GENOMIC DNA]</scope>
    <source>
        <strain evidence="1 2">OM6730</strain>
    </source>
</reference>
<dbReference type="Proteomes" id="UP001228446">
    <property type="component" value="Unassembled WGS sequence"/>
</dbReference>
<proteinExistence type="predicted"/>
<comment type="caution">
    <text evidence="1">The sequence shown here is derived from an EMBL/GenBank/DDBJ whole genome shotgun (WGS) entry which is preliminary data.</text>
</comment>
<evidence type="ECO:0008006" key="3">
    <source>
        <dbReference type="Google" id="ProtNLM"/>
    </source>
</evidence>
<gene>
    <name evidence="1" type="ORF">RFF62_02770</name>
</gene>
<name>A0ABU1B1I3_9STRE</name>